<evidence type="ECO:0000256" key="1">
    <source>
        <dbReference type="SAM" id="Phobius"/>
    </source>
</evidence>
<accession>B6YS55</accession>
<gene>
    <name evidence="3" type="ordered locus">CFPG_P1-6</name>
</gene>
<geneLocation type="plasmid" evidence="3 4">
    <name>pCFPG1</name>
</geneLocation>
<keyword evidence="4" id="KW-1185">Reference proteome</keyword>
<feature type="chain" id="PRO_5002852784" evidence="2">
    <location>
        <begin position="20"/>
        <end position="100"/>
    </location>
</feature>
<organism evidence="3 4">
    <name type="scientific">Azobacteroides pseudotrichonymphae genomovar. CFP2</name>
    <dbReference type="NCBI Taxonomy" id="511995"/>
    <lineage>
        <taxon>Bacteria</taxon>
        <taxon>Pseudomonadati</taxon>
        <taxon>Bacteroidota</taxon>
        <taxon>Bacteroidia</taxon>
        <taxon>Bacteroidales</taxon>
        <taxon>Candidatus Azobacteroides</taxon>
    </lineage>
</organism>
<feature type="transmembrane region" description="Helical" evidence="1">
    <location>
        <begin position="75"/>
        <end position="95"/>
    </location>
</feature>
<dbReference type="KEGG" id="aps:CFPG_P1-6"/>
<dbReference type="HOGENOM" id="CLU_2299930_0_0_10"/>
<keyword evidence="2" id="KW-0732">Signal</keyword>
<keyword evidence="1" id="KW-0812">Transmembrane</keyword>
<dbReference type="Proteomes" id="UP000000723">
    <property type="component" value="Plasmid pCFPG1"/>
</dbReference>
<evidence type="ECO:0000256" key="2">
    <source>
        <dbReference type="SAM" id="SignalP"/>
    </source>
</evidence>
<name>B6YS55_AZOPC</name>
<sequence>MKKIIVFLSLILCMESAFSAPRMEQTGYTEETNQVQNNQNNLTLYKELSDINYNVKSVNDNVKSVESTVKFHWHIYWGIAIASAILNTIITAAMISASSY</sequence>
<evidence type="ECO:0000313" key="3">
    <source>
        <dbReference type="EMBL" id="BAG84027.1"/>
    </source>
</evidence>
<protein>
    <submittedName>
        <fullName evidence="3">Uncharacterized protein</fullName>
    </submittedName>
</protein>
<dbReference type="RefSeq" id="WP_012572993.1">
    <property type="nucleotide sequence ID" value="NC_011564.1"/>
</dbReference>
<proteinExistence type="predicted"/>
<feature type="signal peptide" evidence="2">
    <location>
        <begin position="1"/>
        <end position="19"/>
    </location>
</feature>
<dbReference type="EMBL" id="AP010657">
    <property type="protein sequence ID" value="BAG84027.1"/>
    <property type="molecule type" value="Genomic_DNA"/>
</dbReference>
<dbReference type="AlphaFoldDB" id="B6YS55"/>
<keyword evidence="1" id="KW-0472">Membrane</keyword>
<keyword evidence="1" id="KW-1133">Transmembrane helix</keyword>
<reference evidence="4" key="1">
    <citation type="journal article" date="2008" name="Science">
        <title>Genome of an endosymbiont coupling N2 fixation to cellulolysis within RT protist cells in termite gut.</title>
        <authorList>
            <person name="Hongoh Y."/>
            <person name="Sharma V.K."/>
            <person name="Prakash T."/>
            <person name="Noda S."/>
            <person name="Toh H."/>
            <person name="Taylor T.D."/>
            <person name="Kudo T."/>
            <person name="Sakaki Y."/>
            <person name="Toyoda A."/>
            <person name="Hattori M."/>
            <person name="Ohkuma M."/>
        </authorList>
    </citation>
    <scope>NUCLEOTIDE SEQUENCE [LARGE SCALE GENOMIC DNA]</scope>
    <source>
        <plasmid evidence="4">pCFPG1</plasmid>
    </source>
</reference>
<keyword evidence="3" id="KW-0614">Plasmid</keyword>
<evidence type="ECO:0000313" key="4">
    <source>
        <dbReference type="Proteomes" id="UP000000723"/>
    </source>
</evidence>